<reference evidence="3 4" key="1">
    <citation type="submission" date="2024-01" db="EMBL/GenBank/DDBJ databases">
        <title>A draft genome for a cacao thread blight-causing isolate of Paramarasmius palmivorus.</title>
        <authorList>
            <person name="Baruah I.K."/>
            <person name="Bukari Y."/>
            <person name="Amoako-Attah I."/>
            <person name="Meinhardt L.W."/>
            <person name="Bailey B.A."/>
            <person name="Cohen S.P."/>
        </authorList>
    </citation>
    <scope>NUCLEOTIDE SEQUENCE [LARGE SCALE GENOMIC DNA]</scope>
    <source>
        <strain evidence="3 4">GH-12</strain>
    </source>
</reference>
<feature type="region of interest" description="Disordered" evidence="1">
    <location>
        <begin position="153"/>
        <end position="192"/>
    </location>
</feature>
<evidence type="ECO:0000313" key="3">
    <source>
        <dbReference type="EMBL" id="KAK7029407.1"/>
    </source>
</evidence>
<feature type="compositionally biased region" description="Polar residues" evidence="1">
    <location>
        <begin position="111"/>
        <end position="121"/>
    </location>
</feature>
<dbReference type="PANTHER" id="PTHR39394:SF1">
    <property type="entry name" value="DNAJ HOMOLOGUE SUBFAMILY C MEMBER 28 CONSERVED DOMAIN-CONTAINING PROTEIN"/>
    <property type="match status" value="1"/>
</dbReference>
<dbReference type="PANTHER" id="PTHR39394">
    <property type="entry name" value="YALI0E31793P"/>
    <property type="match status" value="1"/>
</dbReference>
<sequence>MRVRPFLTPFKHSRTFSTRSKLCSDTRASDKLFQDAAREEAKGEAVRQKSAHLSFLENREENWTGEESMQDAVLRMLVDKYKPLRSGAIRTAEEKMKGTPPRVGHVGLSSAPIQPSQTGSWANEPLLPSSESHRPWHTEFKVPSHVVSSVKLANIPPLPPRSQSTPQDEKARRQERETLKRTEQAGRLGRARESTLDYKLGLKSSVAGGRPNPVSLKGWAGLIEDRIERARSAGLFNNVKGRGRPLARAVEESNPFIAREEFLMNRIVQKNGAAPPWVELQAELDTAVTTFREVLRQSWTKRAIRNLTTDHPPQILAKFTIEDIKLHRDKTWEQRQMSYHDTAVEEVNSLVRKYNGIAPYAVRRAYYSRSVEVERLYEECAEDILRGIRERSPSIGNTRVIPRSGNSAPEGIEGLDGGFMSIKDAILGLFDRIAGRWKAR</sequence>
<evidence type="ECO:0000256" key="1">
    <source>
        <dbReference type="SAM" id="MobiDB-lite"/>
    </source>
</evidence>
<name>A0AAW0BSJ6_9AGAR</name>
<accession>A0AAW0BSJ6</accession>
<protein>
    <recommendedName>
        <fullName evidence="2">DnaJ homologue subfamily C member 28 conserved domain-containing protein</fullName>
    </recommendedName>
</protein>
<feature type="region of interest" description="Disordered" evidence="1">
    <location>
        <begin position="95"/>
        <end position="134"/>
    </location>
</feature>
<proteinExistence type="predicted"/>
<feature type="domain" description="DnaJ homologue subfamily C member 28 conserved" evidence="2">
    <location>
        <begin position="222"/>
        <end position="292"/>
    </location>
</feature>
<dbReference type="AlphaFoldDB" id="A0AAW0BSJ6"/>
<gene>
    <name evidence="3" type="ORF">VNI00_014661</name>
</gene>
<organism evidence="3 4">
    <name type="scientific">Paramarasmius palmivorus</name>
    <dbReference type="NCBI Taxonomy" id="297713"/>
    <lineage>
        <taxon>Eukaryota</taxon>
        <taxon>Fungi</taxon>
        <taxon>Dikarya</taxon>
        <taxon>Basidiomycota</taxon>
        <taxon>Agaricomycotina</taxon>
        <taxon>Agaricomycetes</taxon>
        <taxon>Agaricomycetidae</taxon>
        <taxon>Agaricales</taxon>
        <taxon>Marasmiineae</taxon>
        <taxon>Marasmiaceae</taxon>
        <taxon>Paramarasmius</taxon>
    </lineage>
</organism>
<dbReference type="Pfam" id="PF09350">
    <property type="entry name" value="DJC28_CD"/>
    <property type="match status" value="1"/>
</dbReference>
<keyword evidence="4" id="KW-1185">Reference proteome</keyword>
<evidence type="ECO:0000259" key="2">
    <source>
        <dbReference type="Pfam" id="PF09350"/>
    </source>
</evidence>
<dbReference type="InterPro" id="IPR018961">
    <property type="entry name" value="DnaJ_homolog_subfam-C_membr-28"/>
</dbReference>
<feature type="compositionally biased region" description="Basic and acidic residues" evidence="1">
    <location>
        <begin position="167"/>
        <end position="192"/>
    </location>
</feature>
<dbReference type="EMBL" id="JAYKXP010000084">
    <property type="protein sequence ID" value="KAK7029407.1"/>
    <property type="molecule type" value="Genomic_DNA"/>
</dbReference>
<evidence type="ECO:0000313" key="4">
    <source>
        <dbReference type="Proteomes" id="UP001383192"/>
    </source>
</evidence>
<dbReference type="Proteomes" id="UP001383192">
    <property type="component" value="Unassembled WGS sequence"/>
</dbReference>
<comment type="caution">
    <text evidence="3">The sequence shown here is derived from an EMBL/GenBank/DDBJ whole genome shotgun (WGS) entry which is preliminary data.</text>
</comment>